<keyword evidence="2" id="KW-1185">Reference proteome</keyword>
<sequence length="66" mass="7305">MSTKDIIQPLVGTKDIVVKDLFFDAVVNAFAVAAQPTKKEQCRCSRCHRKAPYYDATSLTAEAETL</sequence>
<evidence type="ECO:0000313" key="1">
    <source>
        <dbReference type="EMBL" id="ALP94281.1"/>
    </source>
</evidence>
<organism evidence="1 2">
    <name type="scientific">Intestinimonas butyriciproducens</name>
    <dbReference type="NCBI Taxonomy" id="1297617"/>
    <lineage>
        <taxon>Bacteria</taxon>
        <taxon>Bacillati</taxon>
        <taxon>Bacillota</taxon>
        <taxon>Clostridia</taxon>
        <taxon>Eubacteriales</taxon>
        <taxon>Intestinimonas</taxon>
    </lineage>
</organism>
<accession>A0A0S2W4M7</accession>
<gene>
    <name evidence="1" type="ORF">IB211_01890</name>
</gene>
<dbReference type="KEGG" id="ibu:IB211_01890"/>
<reference evidence="2" key="2">
    <citation type="submission" date="2015-04" db="EMBL/GenBank/DDBJ databases">
        <title>A butyrogenic pathway from the amino acid lysine in a human gut commensal.</title>
        <authorList>
            <person name="de Vos W.M."/>
            <person name="Bui N.T.P."/>
            <person name="Plugge C.M."/>
            <person name="Ritari J."/>
        </authorList>
    </citation>
    <scope>NUCLEOTIDE SEQUENCE [LARGE SCALE GENOMIC DNA]</scope>
    <source>
        <strain evidence="2">AF211</strain>
    </source>
</reference>
<proteinExistence type="predicted"/>
<protein>
    <recommendedName>
        <fullName evidence="3">Mobile element protein</fullName>
    </recommendedName>
</protein>
<name>A0A0S2W4M7_9FIRM</name>
<evidence type="ECO:0008006" key="3">
    <source>
        <dbReference type="Google" id="ProtNLM"/>
    </source>
</evidence>
<dbReference type="EMBL" id="CP011307">
    <property type="protein sequence ID" value="ALP94281.1"/>
    <property type="molecule type" value="Genomic_DNA"/>
</dbReference>
<reference evidence="1 2" key="1">
    <citation type="journal article" date="2015" name="Nat. Commun.">
        <title>Production of butyrate from lysine and the Amadori product fructoselysine by a human gut commensal.</title>
        <authorList>
            <person name="Bui T.P."/>
            <person name="Ritari J."/>
            <person name="Boeren S."/>
            <person name="de Waard P."/>
            <person name="Plugge C.M."/>
            <person name="de Vos W.M."/>
        </authorList>
    </citation>
    <scope>NUCLEOTIDE SEQUENCE [LARGE SCALE GENOMIC DNA]</scope>
    <source>
        <strain evidence="1 2">AF211</strain>
    </source>
</reference>
<dbReference type="AlphaFoldDB" id="A0A0S2W4M7"/>
<dbReference type="Proteomes" id="UP000064844">
    <property type="component" value="Chromosome"/>
</dbReference>
<dbReference type="RefSeq" id="WP_058117852.1">
    <property type="nucleotide sequence ID" value="NZ_CP011307.1"/>
</dbReference>
<evidence type="ECO:0000313" key="2">
    <source>
        <dbReference type="Proteomes" id="UP000064844"/>
    </source>
</evidence>